<reference evidence="1" key="1">
    <citation type="submission" date="2018-04" db="EMBL/GenBank/DDBJ databases">
        <title>Transcriptome assembly of Sipha flava.</title>
        <authorList>
            <person name="Scully E.D."/>
            <person name="Geib S.M."/>
            <person name="Palmer N.A."/>
            <person name="Koch K."/>
            <person name="Bradshaw J."/>
            <person name="Heng-Moss T."/>
            <person name="Sarath G."/>
        </authorList>
    </citation>
    <scope>NUCLEOTIDE SEQUENCE</scope>
</reference>
<sequence length="181" mass="21156">MVFVDQVVLSVVTRVDDVLTNHYITSYQKLDCVLHDLGFVIHWSSINVTANLVGFLETIILIKHQEWIQGFNDWAHTSRRIERHEKSTSHKMACMAFYSFQNHNTINENQEKQIRDEANYWKLVLDRIITTTLTLTTEDIPFRGHRKNNETESKSKLLAIIELLGKYDSVLTELLQRPNLT</sequence>
<proteinExistence type="predicted"/>
<evidence type="ECO:0000313" key="1">
    <source>
        <dbReference type="EMBL" id="MBY75196.1"/>
    </source>
</evidence>
<protein>
    <submittedName>
        <fullName evidence="1">Uncharacterized protein</fullName>
    </submittedName>
</protein>
<accession>A0A2S2QBT8</accession>
<dbReference type="AlphaFoldDB" id="A0A2S2QBT8"/>
<name>A0A2S2QBT8_9HEMI</name>
<organism evidence="1">
    <name type="scientific">Sipha flava</name>
    <name type="common">yellow sugarcane aphid</name>
    <dbReference type="NCBI Taxonomy" id="143950"/>
    <lineage>
        <taxon>Eukaryota</taxon>
        <taxon>Metazoa</taxon>
        <taxon>Ecdysozoa</taxon>
        <taxon>Arthropoda</taxon>
        <taxon>Hexapoda</taxon>
        <taxon>Insecta</taxon>
        <taxon>Pterygota</taxon>
        <taxon>Neoptera</taxon>
        <taxon>Paraneoptera</taxon>
        <taxon>Hemiptera</taxon>
        <taxon>Sternorrhyncha</taxon>
        <taxon>Aphidomorpha</taxon>
        <taxon>Aphidoidea</taxon>
        <taxon>Aphididae</taxon>
        <taxon>Sipha</taxon>
    </lineage>
</organism>
<dbReference type="EMBL" id="GGMS01005993">
    <property type="protein sequence ID" value="MBY75196.1"/>
    <property type="molecule type" value="Transcribed_RNA"/>
</dbReference>
<gene>
    <name evidence="1" type="ORF">g.129653</name>
</gene>